<sequence length="92" mass="10706">MLMQEESNPFLAFQNIQKNYLNFARCVTVSLSGCKYTTVFNTDNFILKKNYFFSEAIKTTILRTTLTNKPLFVSGCKTTTFFDFTNYLLKII</sequence>
<gene>
    <name evidence="1" type="ORF">S18_841_0020</name>
</gene>
<evidence type="ECO:0000313" key="1">
    <source>
        <dbReference type="EMBL" id="CBL88320.1"/>
    </source>
</evidence>
<protein>
    <submittedName>
        <fullName evidence="1">Uncharacterized protein</fullName>
    </submittedName>
</protein>
<reference evidence="1" key="1">
    <citation type="submission" date="2010-05" db="EMBL/GenBank/DDBJ databases">
        <authorList>
            <person name="Genoscope - CEA"/>
        </authorList>
    </citation>
    <scope>NUCLEOTIDE SEQUENCE</scope>
</reference>
<proteinExistence type="predicted"/>
<name>F4MNK8_9FLAO</name>
<accession>F4MNK8</accession>
<dbReference type="EMBL" id="FQ032835">
    <property type="protein sequence ID" value="CBL88320.1"/>
    <property type="molecule type" value="Genomic_DNA"/>
</dbReference>
<organism evidence="1">
    <name type="scientific">uncultured Dokdonia sp</name>
    <dbReference type="NCBI Taxonomy" id="575653"/>
    <lineage>
        <taxon>Bacteria</taxon>
        <taxon>Pseudomonadati</taxon>
        <taxon>Bacteroidota</taxon>
        <taxon>Flavobacteriia</taxon>
        <taxon>Flavobacteriales</taxon>
        <taxon>Flavobacteriaceae</taxon>
        <taxon>Dokdonia</taxon>
        <taxon>environmental samples</taxon>
    </lineage>
</organism>
<dbReference type="AlphaFoldDB" id="F4MNK8"/>